<organism evidence="2 3">
    <name type="scientific">Nocardia bovistercoris</name>
    <dbReference type="NCBI Taxonomy" id="2785916"/>
    <lineage>
        <taxon>Bacteria</taxon>
        <taxon>Bacillati</taxon>
        <taxon>Actinomycetota</taxon>
        <taxon>Actinomycetes</taxon>
        <taxon>Mycobacteriales</taxon>
        <taxon>Nocardiaceae</taxon>
        <taxon>Nocardia</taxon>
    </lineage>
</organism>
<sequence>MSVIVSALTVAAAPYRQTRQFHQALRCEQAGGACFTEEIVSITERKTFEYSDDSTAYALTWQRSDGSSQSHDVRAGIHAKARVGLHARIERWHDQTVGITVEDQSETFLPGQAGLLGLWLWLAYFGLGITLWGLFGWWDGLLSLYGRAFLWCLIGALPFCFLAPRVLAHGVQFDPGFILMVVFACFFALVGATGLVSLLDREQW</sequence>
<evidence type="ECO:0000313" key="3">
    <source>
        <dbReference type="Proteomes" id="UP000655751"/>
    </source>
</evidence>
<keyword evidence="1" id="KW-1133">Transmembrane helix</keyword>
<comment type="caution">
    <text evidence="2">The sequence shown here is derived from an EMBL/GenBank/DDBJ whole genome shotgun (WGS) entry which is preliminary data.</text>
</comment>
<protein>
    <submittedName>
        <fullName evidence="2">Uncharacterized protein</fullName>
    </submittedName>
</protein>
<name>A0A931IC34_9NOCA</name>
<feature type="transmembrane region" description="Helical" evidence="1">
    <location>
        <begin position="176"/>
        <end position="199"/>
    </location>
</feature>
<accession>A0A931IC34</accession>
<dbReference type="RefSeq" id="WP_196150138.1">
    <property type="nucleotide sequence ID" value="NZ_JADMLG010000006.1"/>
</dbReference>
<feature type="transmembrane region" description="Helical" evidence="1">
    <location>
        <begin position="144"/>
        <end position="164"/>
    </location>
</feature>
<evidence type="ECO:0000313" key="2">
    <source>
        <dbReference type="EMBL" id="MBH0777811.1"/>
    </source>
</evidence>
<feature type="transmembrane region" description="Helical" evidence="1">
    <location>
        <begin position="118"/>
        <end position="138"/>
    </location>
</feature>
<reference evidence="2" key="1">
    <citation type="submission" date="2020-11" db="EMBL/GenBank/DDBJ databases">
        <title>Nocardia NEAU-351.nov., a novel actinomycete isolated from the cow dung.</title>
        <authorList>
            <person name="Zhang X."/>
        </authorList>
    </citation>
    <scope>NUCLEOTIDE SEQUENCE</scope>
    <source>
        <strain evidence="2">NEAU-351</strain>
    </source>
</reference>
<keyword evidence="1" id="KW-0812">Transmembrane</keyword>
<evidence type="ECO:0000256" key="1">
    <source>
        <dbReference type="SAM" id="Phobius"/>
    </source>
</evidence>
<proteinExistence type="predicted"/>
<dbReference type="AlphaFoldDB" id="A0A931IC34"/>
<keyword evidence="3" id="KW-1185">Reference proteome</keyword>
<gene>
    <name evidence="2" type="ORF">IT779_16165</name>
</gene>
<dbReference type="Proteomes" id="UP000655751">
    <property type="component" value="Unassembled WGS sequence"/>
</dbReference>
<keyword evidence="1" id="KW-0472">Membrane</keyword>
<dbReference type="EMBL" id="JADMLG010000006">
    <property type="protein sequence ID" value="MBH0777811.1"/>
    <property type="molecule type" value="Genomic_DNA"/>
</dbReference>